<accession>B1FBG9</accession>
<protein>
    <recommendedName>
        <fullName evidence="4">DUF2306 domain-containing protein</fullName>
    </recommendedName>
</protein>
<dbReference type="Pfam" id="PF10067">
    <property type="entry name" value="DUF2306"/>
    <property type="match status" value="1"/>
</dbReference>
<dbReference type="Proteomes" id="UP000005463">
    <property type="component" value="Unassembled WGS sequence"/>
</dbReference>
<comment type="caution">
    <text evidence="2">The sequence shown here is derived from an EMBL/GenBank/DDBJ whole genome shotgun (WGS) entry which is preliminary data.</text>
</comment>
<keyword evidence="1" id="KW-1133">Transmembrane helix</keyword>
<keyword evidence="1" id="KW-0472">Membrane</keyword>
<evidence type="ECO:0000313" key="2">
    <source>
        <dbReference type="EMBL" id="EDT05071.1"/>
    </source>
</evidence>
<reference evidence="2 3" key="1">
    <citation type="submission" date="2008-03" db="EMBL/GenBank/DDBJ databases">
        <title>Sequencing of the draft genome and assembly of Burkholderia ambifaria IOP40-10.</title>
        <authorList>
            <consortium name="US DOE Joint Genome Institute (JGI-PGF)"/>
            <person name="Copeland A."/>
            <person name="Lucas S."/>
            <person name="Lapidus A."/>
            <person name="Glavina del Rio T."/>
            <person name="Dalin E."/>
            <person name="Tice H."/>
            <person name="Bruce D."/>
            <person name="Goodwin L."/>
            <person name="Pitluck S."/>
            <person name="Larimer F."/>
            <person name="Land M.L."/>
            <person name="Hauser L."/>
            <person name="Tiedje J."/>
            <person name="Richardson P."/>
        </authorList>
    </citation>
    <scope>NUCLEOTIDE SEQUENCE [LARGE SCALE GENOMIC DNA]</scope>
    <source>
        <strain evidence="2 3">IOP40-10</strain>
    </source>
</reference>
<dbReference type="InterPro" id="IPR018750">
    <property type="entry name" value="DUF2306_membrane"/>
</dbReference>
<feature type="transmembrane region" description="Helical" evidence="1">
    <location>
        <begin position="76"/>
        <end position="97"/>
    </location>
</feature>
<feature type="transmembrane region" description="Helical" evidence="1">
    <location>
        <begin position="249"/>
        <end position="270"/>
    </location>
</feature>
<feature type="transmembrane region" description="Helical" evidence="1">
    <location>
        <begin position="173"/>
        <end position="191"/>
    </location>
</feature>
<name>B1FBG9_9BURK</name>
<dbReference type="PATRIC" id="fig|396596.7.peg.6497"/>
<sequence>MASPHGADSPVTSVNEARPTVAADSMISRTLFGLAWVSACLFGAYILVFYGGAIFTRTMHDWNDVLPQLYAHDAQPATVAIGVHFFAGVVVLVLGPLQFIRTIRERPPLLHRMVGRTYALATFCAGVGGLAYLSLKGAVGGVAMNLGFGLYGCLIVLATVNTFRHAVARRIDLHRAWAIRLFALGIGSWLYRMDYGIWLKVVGGLGHTHSFDGPFDVVMDFFFYVPNLIIAEAIIRWPNTEARRGVRVALYIAAPLLAVATFLFAKSYWIPHVVARYEQVAGP</sequence>
<gene>
    <name evidence="2" type="ORF">BamIOP4010DRAFT_1378</name>
</gene>
<dbReference type="AlphaFoldDB" id="B1FBG9"/>
<feature type="transmembrane region" description="Helical" evidence="1">
    <location>
        <begin position="221"/>
        <end position="237"/>
    </location>
</feature>
<evidence type="ECO:0008006" key="4">
    <source>
        <dbReference type="Google" id="ProtNLM"/>
    </source>
</evidence>
<keyword evidence="1" id="KW-0812">Transmembrane</keyword>
<evidence type="ECO:0000313" key="3">
    <source>
        <dbReference type="Proteomes" id="UP000005463"/>
    </source>
</evidence>
<proteinExistence type="predicted"/>
<feature type="transmembrane region" description="Helical" evidence="1">
    <location>
        <begin position="34"/>
        <end position="56"/>
    </location>
</feature>
<organism evidence="2 3">
    <name type="scientific">Burkholderia ambifaria IOP40-10</name>
    <dbReference type="NCBI Taxonomy" id="396596"/>
    <lineage>
        <taxon>Bacteria</taxon>
        <taxon>Pseudomonadati</taxon>
        <taxon>Pseudomonadota</taxon>
        <taxon>Betaproteobacteria</taxon>
        <taxon>Burkholderiales</taxon>
        <taxon>Burkholderiaceae</taxon>
        <taxon>Burkholderia</taxon>
        <taxon>Burkholderia cepacia complex</taxon>
    </lineage>
</organism>
<dbReference type="EMBL" id="ABLC01000020">
    <property type="protein sequence ID" value="EDT05071.1"/>
    <property type="molecule type" value="Genomic_DNA"/>
</dbReference>
<feature type="transmembrane region" description="Helical" evidence="1">
    <location>
        <begin position="141"/>
        <end position="161"/>
    </location>
</feature>
<evidence type="ECO:0000256" key="1">
    <source>
        <dbReference type="SAM" id="Phobius"/>
    </source>
</evidence>
<feature type="transmembrane region" description="Helical" evidence="1">
    <location>
        <begin position="118"/>
        <end position="135"/>
    </location>
</feature>